<dbReference type="CDD" id="cd03130">
    <property type="entry name" value="GATase1_CobB"/>
    <property type="match status" value="1"/>
</dbReference>
<organism evidence="10 11">
    <name type="scientific">Candidatus Solincola sediminis</name>
    <dbReference type="NCBI Taxonomy" id="1797199"/>
    <lineage>
        <taxon>Bacteria</taxon>
        <taxon>Bacillati</taxon>
        <taxon>Actinomycetota</taxon>
        <taxon>Candidatus Geothermincolia</taxon>
        <taxon>Candidatus Geothermincolales</taxon>
        <taxon>Candidatus Geothermincolaceae</taxon>
        <taxon>Candidatus Solincola</taxon>
    </lineage>
</organism>
<feature type="site" description="Increases nucleophilicity of active site Cys" evidence="7">
    <location>
        <position position="437"/>
    </location>
</feature>
<dbReference type="InterPro" id="IPR004484">
    <property type="entry name" value="CbiA/CobB_synth"/>
</dbReference>
<dbReference type="CDD" id="cd05388">
    <property type="entry name" value="CobB_N"/>
    <property type="match status" value="1"/>
</dbReference>
<dbReference type="HAMAP" id="MF_00027">
    <property type="entry name" value="CobB_CbiA"/>
    <property type="match status" value="1"/>
</dbReference>
<dbReference type="SUPFAM" id="SSF52540">
    <property type="entry name" value="P-loop containing nucleoside triphosphate hydrolases"/>
    <property type="match status" value="1"/>
</dbReference>
<dbReference type="NCBIfam" id="NF002204">
    <property type="entry name" value="PRK01077.1"/>
    <property type="match status" value="1"/>
</dbReference>
<evidence type="ECO:0000256" key="2">
    <source>
        <dbReference type="ARBA" id="ARBA00022598"/>
    </source>
</evidence>
<comment type="function">
    <text evidence="7">Catalyzes the ATP-dependent amidation of the two carboxylate groups at positions a and c of hydrogenobyrinate, using either L-glutamine or ammonia as the nitrogen source.</text>
</comment>
<accession>A0A1F2WQ75</accession>
<proteinExistence type="inferred from homology"/>
<dbReference type="EC" id="6.3.5.9" evidence="7"/>
<dbReference type="PANTHER" id="PTHR43873:SF1">
    <property type="entry name" value="COBYRINATE A,C-DIAMIDE SYNTHASE"/>
    <property type="match status" value="1"/>
</dbReference>
<keyword evidence="2 7" id="KW-0436">Ligase</keyword>
<dbReference type="UniPathway" id="UPA00148">
    <property type="reaction ID" value="UER00220"/>
</dbReference>
<feature type="active site" description="Nucleophile" evidence="7">
    <location>
        <position position="333"/>
    </location>
</feature>
<dbReference type="GO" id="GO:0009236">
    <property type="term" value="P:cobalamin biosynthetic process"/>
    <property type="evidence" value="ECO:0007669"/>
    <property type="project" value="UniProtKB-UniRule"/>
</dbReference>
<name>A0A1F2WQ75_9ACTN</name>
<reference evidence="10 11" key="1">
    <citation type="journal article" date="2016" name="Nat. Commun.">
        <title>Thousands of microbial genomes shed light on interconnected biogeochemical processes in an aquifer system.</title>
        <authorList>
            <person name="Anantharaman K."/>
            <person name="Brown C.T."/>
            <person name="Hug L.A."/>
            <person name="Sharon I."/>
            <person name="Castelle C.J."/>
            <person name="Probst A.J."/>
            <person name="Thomas B.C."/>
            <person name="Singh A."/>
            <person name="Wilkins M.J."/>
            <person name="Karaoz U."/>
            <person name="Brodie E.L."/>
            <person name="Williams K.H."/>
            <person name="Hubbard S.S."/>
            <person name="Banfield J.F."/>
        </authorList>
    </citation>
    <scope>NUCLEOTIDE SEQUENCE [LARGE SCALE GENOMIC DNA]</scope>
</reference>
<keyword evidence="7" id="KW-0169">Cobalamin biosynthesis</keyword>
<evidence type="ECO:0000256" key="5">
    <source>
        <dbReference type="ARBA" id="ARBA00022842"/>
    </source>
</evidence>
<dbReference type="PROSITE" id="PS51274">
    <property type="entry name" value="GATASE_COBBQ"/>
    <property type="match status" value="1"/>
</dbReference>
<evidence type="ECO:0000256" key="3">
    <source>
        <dbReference type="ARBA" id="ARBA00022741"/>
    </source>
</evidence>
<evidence type="ECO:0000256" key="1">
    <source>
        <dbReference type="ARBA" id="ARBA00001946"/>
    </source>
</evidence>
<comment type="miscellaneous">
    <text evidence="7">The a and c carboxylates of hydrogenobyrinate are activated for nucleophilic attack via formation of a phosphorylated intermediate by ATP. CobB catalyzes first the amidation of the c-carboxylate, and then that of the a-carboxylate.</text>
</comment>
<dbReference type="EMBL" id="MELK01000019">
    <property type="protein sequence ID" value="OFW58991.1"/>
    <property type="molecule type" value="Genomic_DNA"/>
</dbReference>
<dbReference type="PANTHER" id="PTHR43873">
    <property type="entry name" value="COBYRINATE A,C-DIAMIDE SYNTHASE"/>
    <property type="match status" value="1"/>
</dbReference>
<sequence>MKAVMIAGMSSDSGKTTITLSLISALRKKGLKVQPFKVGPDYIDPGHHSAAASRPSHNLDGWMIPQQANVEIFHRASSTADIAVIEGVMGLFDGLDGRDQSGSSAEMAGMLRVPVILAVDASAMGRSAAAAVWGFSSFDPNLDLAGVIFNNVGGPSHEEILREALTSRCDIPCLGCLYREGSIHIDDRHLGLVTASEMKEAGHIFGRLAELALSRLDLDLLMNIAGQATIPAVSGKERLFKGENIGLKIPLAVAMDKAFNFYYQANLDLLEDAGAEIIPFSPLEETTIPAGVRGLYIGGGYPELFAAELADNRTMRESLRGKIAEGIPVFAECGGFMYLCDSLVAKDGREYPMLGIIPGRTVMTASLQALGYIEAAIANDSPLGAAGLVLRGHEYRWSKAELNRDVKPAYDVSSAPPRVSGTKSGFAERNIIAGYEHLHFASRPEAASKFLETMRKQKEEEH</sequence>
<dbReference type="InterPro" id="IPR011698">
    <property type="entry name" value="GATase_3"/>
</dbReference>
<feature type="domain" description="CobB/CobQ-like glutamine amidotransferase" evidence="9">
    <location>
        <begin position="252"/>
        <end position="443"/>
    </location>
</feature>
<protein>
    <recommendedName>
        <fullName evidence="7">Hydrogenobyrinate a,c-diamide synthase</fullName>
        <ecNumber evidence="7">6.3.5.9</ecNumber>
    </recommendedName>
    <alternativeName>
        <fullName evidence="7">Hydrogenobyrinic acid a,c-diamide synthase</fullName>
    </alternativeName>
</protein>
<dbReference type="STRING" id="1797197.A2Y75_00450"/>
<dbReference type="SUPFAM" id="SSF52317">
    <property type="entry name" value="Class I glutamine amidotransferase-like"/>
    <property type="match status" value="1"/>
</dbReference>
<comment type="domain">
    <text evidence="7">Comprises of two domains. The C-terminal domain contains the binding site for glutamine and catalyzes the hydrolysis of this substrate to glutamate and ammonia. The N-terminal domain is anticipated to bind ATP and hydrogenobyrinate and catalyzes the ultimate synthesis of the diamide product. The ammonia produced via the glutaminase domain is probably translocated to the adjacent domain via a molecular tunnel, where it reacts with an activated intermediate.</text>
</comment>
<dbReference type="Gene3D" id="3.40.50.880">
    <property type="match status" value="1"/>
</dbReference>
<dbReference type="GO" id="GO:0005524">
    <property type="term" value="F:ATP binding"/>
    <property type="evidence" value="ECO:0007669"/>
    <property type="project" value="UniProtKB-UniRule"/>
</dbReference>
<gene>
    <name evidence="7" type="primary">cobB</name>
    <name evidence="10" type="ORF">A2Y75_00450</name>
</gene>
<evidence type="ECO:0000259" key="9">
    <source>
        <dbReference type="Pfam" id="PF07685"/>
    </source>
</evidence>
<feature type="domain" description="CobQ/CobB/MinD/ParA nucleotide binding" evidence="8">
    <location>
        <begin position="4"/>
        <end position="180"/>
    </location>
</feature>
<evidence type="ECO:0000256" key="6">
    <source>
        <dbReference type="ARBA" id="ARBA00022962"/>
    </source>
</evidence>
<dbReference type="GO" id="GO:0042242">
    <property type="term" value="F:cobyrinic acid a,c-diamide synthase activity"/>
    <property type="evidence" value="ECO:0007669"/>
    <property type="project" value="InterPro"/>
</dbReference>
<keyword evidence="6 7" id="KW-0315">Glutamine amidotransferase</keyword>
<comment type="cofactor">
    <cofactor evidence="1 7">
        <name>Mg(2+)</name>
        <dbReference type="ChEBI" id="CHEBI:18420"/>
    </cofactor>
</comment>
<keyword evidence="5 7" id="KW-0460">Magnesium</keyword>
<dbReference type="Gene3D" id="3.40.50.300">
    <property type="entry name" value="P-loop containing nucleotide triphosphate hydrolases"/>
    <property type="match status" value="2"/>
</dbReference>
<dbReference type="AlphaFoldDB" id="A0A1F2WQ75"/>
<dbReference type="Proteomes" id="UP000177876">
    <property type="component" value="Unassembled WGS sequence"/>
</dbReference>
<dbReference type="InterPro" id="IPR027417">
    <property type="entry name" value="P-loop_NTPase"/>
</dbReference>
<dbReference type="Pfam" id="PF01656">
    <property type="entry name" value="CbiA"/>
    <property type="match status" value="1"/>
</dbReference>
<dbReference type="Pfam" id="PF07685">
    <property type="entry name" value="GATase_3"/>
    <property type="match status" value="1"/>
</dbReference>
<evidence type="ECO:0000256" key="4">
    <source>
        <dbReference type="ARBA" id="ARBA00022840"/>
    </source>
</evidence>
<keyword evidence="4 7" id="KW-0067">ATP-binding</keyword>
<dbReference type="InterPro" id="IPR029062">
    <property type="entry name" value="Class_I_gatase-like"/>
</dbReference>
<evidence type="ECO:0000259" key="8">
    <source>
        <dbReference type="Pfam" id="PF01656"/>
    </source>
</evidence>
<comment type="pathway">
    <text evidence="7">Cofactor biosynthesis; adenosylcobalamin biosynthesis; cob(II)yrinate a,c-diamide from precorrin-2 (aerobic route): step 9/10.</text>
</comment>
<evidence type="ECO:0000313" key="11">
    <source>
        <dbReference type="Proteomes" id="UP000177876"/>
    </source>
</evidence>
<evidence type="ECO:0000256" key="7">
    <source>
        <dbReference type="HAMAP-Rule" id="MF_00027"/>
    </source>
</evidence>
<comment type="similarity">
    <text evidence="7">Belongs to the CobB/CbiA family.</text>
</comment>
<dbReference type="NCBIfam" id="TIGR00379">
    <property type="entry name" value="cobB"/>
    <property type="match status" value="1"/>
</dbReference>
<dbReference type="InterPro" id="IPR002586">
    <property type="entry name" value="CobQ/CobB/MinD/ParA_Nub-bd_dom"/>
</dbReference>
<keyword evidence="3 7" id="KW-0547">Nucleotide-binding</keyword>
<comment type="caution">
    <text evidence="10">The sequence shown here is derived from an EMBL/GenBank/DDBJ whole genome shotgun (WGS) entry which is preliminary data.</text>
</comment>
<dbReference type="GO" id="GO:0043802">
    <property type="term" value="F:hydrogenobyrinic acid a,c-diamide synthase (glutamine-hydrolysing) activity"/>
    <property type="evidence" value="ECO:0007669"/>
    <property type="project" value="UniProtKB-UniRule"/>
</dbReference>
<comment type="catalytic activity">
    <reaction evidence="7">
        <text>hydrogenobyrinate + 2 L-glutamine + 2 ATP + 2 H2O = hydrogenobyrinate a,c-diamide + 2 L-glutamate + 2 ADP + 2 phosphate + 2 H(+)</text>
        <dbReference type="Rhea" id="RHEA:12544"/>
        <dbReference type="ChEBI" id="CHEBI:15377"/>
        <dbReference type="ChEBI" id="CHEBI:15378"/>
        <dbReference type="ChEBI" id="CHEBI:29985"/>
        <dbReference type="ChEBI" id="CHEBI:30616"/>
        <dbReference type="ChEBI" id="CHEBI:43474"/>
        <dbReference type="ChEBI" id="CHEBI:58359"/>
        <dbReference type="ChEBI" id="CHEBI:77873"/>
        <dbReference type="ChEBI" id="CHEBI:77874"/>
        <dbReference type="ChEBI" id="CHEBI:456216"/>
        <dbReference type="EC" id="6.3.5.9"/>
    </reaction>
</comment>
<evidence type="ECO:0000313" key="10">
    <source>
        <dbReference type="EMBL" id="OFW58991.1"/>
    </source>
</evidence>